<keyword evidence="5" id="KW-0009">Actin-binding</keyword>
<dbReference type="Ensembl" id="ENSHHUT00000036878.1">
    <property type="protein sequence ID" value="ENSHHUP00000035450.1"/>
    <property type="gene ID" value="ENSHHUG00000022306.1"/>
</dbReference>
<dbReference type="InterPro" id="IPR051567">
    <property type="entry name" value="Unconventional_Myosin_ATPase"/>
</dbReference>
<dbReference type="PRINTS" id="PR00193">
    <property type="entry name" value="MYOSINHEAVY"/>
</dbReference>
<dbReference type="GeneTree" id="ENSGT00940000157247"/>
<keyword evidence="3 5" id="KW-0518">Myosin</keyword>
<accession>A0A4W5MDJ1</accession>
<keyword evidence="2 5" id="KW-0067">ATP-binding</keyword>
<protein>
    <recommendedName>
        <fullName evidence="6">Myosin motor domain-containing protein</fullName>
    </recommendedName>
</protein>
<proteinExistence type="inferred from homology"/>
<dbReference type="InterPro" id="IPR036961">
    <property type="entry name" value="Kinesin_motor_dom_sf"/>
</dbReference>
<dbReference type="AlphaFoldDB" id="A0A4W5MDJ1"/>
<dbReference type="GO" id="GO:0003774">
    <property type="term" value="F:cytoskeletal motor activity"/>
    <property type="evidence" value="ECO:0007669"/>
    <property type="project" value="UniProtKB-UniRule"/>
</dbReference>
<dbReference type="GO" id="GO:0005524">
    <property type="term" value="F:ATP binding"/>
    <property type="evidence" value="ECO:0007669"/>
    <property type="project" value="UniProtKB-UniRule"/>
</dbReference>
<feature type="domain" description="Myosin motor" evidence="6">
    <location>
        <begin position="30"/>
        <end position="224"/>
    </location>
</feature>
<evidence type="ECO:0000259" key="6">
    <source>
        <dbReference type="PROSITE" id="PS51456"/>
    </source>
</evidence>
<keyword evidence="4 5" id="KW-0505">Motor protein</keyword>
<dbReference type="SMART" id="SM00242">
    <property type="entry name" value="MYSc"/>
    <property type="match status" value="1"/>
</dbReference>
<evidence type="ECO:0000313" key="8">
    <source>
        <dbReference type="Proteomes" id="UP000314982"/>
    </source>
</evidence>
<organism evidence="7 8">
    <name type="scientific">Hucho hucho</name>
    <name type="common">huchen</name>
    <dbReference type="NCBI Taxonomy" id="62062"/>
    <lineage>
        <taxon>Eukaryota</taxon>
        <taxon>Metazoa</taxon>
        <taxon>Chordata</taxon>
        <taxon>Craniata</taxon>
        <taxon>Vertebrata</taxon>
        <taxon>Euteleostomi</taxon>
        <taxon>Actinopterygii</taxon>
        <taxon>Neopterygii</taxon>
        <taxon>Teleostei</taxon>
        <taxon>Protacanthopterygii</taxon>
        <taxon>Salmoniformes</taxon>
        <taxon>Salmonidae</taxon>
        <taxon>Salmoninae</taxon>
        <taxon>Hucho</taxon>
    </lineage>
</organism>
<dbReference type="SUPFAM" id="SSF52540">
    <property type="entry name" value="P-loop containing nucleoside triphosphate hydrolases"/>
    <property type="match status" value="1"/>
</dbReference>
<evidence type="ECO:0000256" key="2">
    <source>
        <dbReference type="ARBA" id="ARBA00022840"/>
    </source>
</evidence>
<comment type="similarity">
    <text evidence="5">Belongs to the TRAFAC class myosin-kinesin ATPase superfamily. Myosin family.</text>
</comment>
<dbReference type="InterPro" id="IPR027417">
    <property type="entry name" value="P-loop_NTPase"/>
</dbReference>
<dbReference type="Gene3D" id="3.40.850.10">
    <property type="entry name" value="Kinesin motor domain"/>
    <property type="match status" value="1"/>
</dbReference>
<dbReference type="PANTHER" id="PTHR22692:SF24">
    <property type="entry name" value="MYOSIN VIIB"/>
    <property type="match status" value="1"/>
</dbReference>
<reference evidence="7" key="2">
    <citation type="submission" date="2025-08" db="UniProtKB">
        <authorList>
            <consortium name="Ensembl"/>
        </authorList>
    </citation>
    <scope>IDENTIFICATION</scope>
</reference>
<name>A0A4W5MDJ1_9TELE</name>
<reference evidence="7" key="3">
    <citation type="submission" date="2025-09" db="UniProtKB">
        <authorList>
            <consortium name="Ensembl"/>
        </authorList>
    </citation>
    <scope>IDENTIFICATION</scope>
</reference>
<dbReference type="PROSITE" id="PS51456">
    <property type="entry name" value="MYOSIN_MOTOR"/>
    <property type="match status" value="1"/>
</dbReference>
<dbReference type="InterPro" id="IPR001609">
    <property type="entry name" value="Myosin_head_motor_dom-like"/>
</dbReference>
<feature type="binding site" evidence="5">
    <location>
        <begin position="123"/>
        <end position="130"/>
    </location>
    <ligand>
        <name>ATP</name>
        <dbReference type="ChEBI" id="CHEBI:30616"/>
    </ligand>
</feature>
<evidence type="ECO:0000256" key="3">
    <source>
        <dbReference type="ARBA" id="ARBA00023123"/>
    </source>
</evidence>
<reference evidence="8" key="1">
    <citation type="submission" date="2018-06" db="EMBL/GenBank/DDBJ databases">
        <title>Genome assembly of Danube salmon.</title>
        <authorList>
            <person name="Macqueen D.J."/>
            <person name="Gundappa M.K."/>
        </authorList>
    </citation>
    <scope>NUCLEOTIDE SEQUENCE [LARGE SCALE GENOMIC DNA]</scope>
</reference>
<keyword evidence="8" id="KW-1185">Reference proteome</keyword>
<comment type="caution">
    <text evidence="5">Lacks conserved residue(s) required for the propagation of feature annotation.</text>
</comment>
<evidence type="ECO:0000256" key="4">
    <source>
        <dbReference type="ARBA" id="ARBA00023175"/>
    </source>
</evidence>
<evidence type="ECO:0000256" key="1">
    <source>
        <dbReference type="ARBA" id="ARBA00022741"/>
    </source>
</evidence>
<evidence type="ECO:0000313" key="7">
    <source>
        <dbReference type="Ensembl" id="ENSHHUP00000035450.1"/>
    </source>
</evidence>
<dbReference type="Pfam" id="PF00063">
    <property type="entry name" value="Myosin_head"/>
    <property type="match status" value="1"/>
</dbReference>
<dbReference type="GO" id="GO:0003779">
    <property type="term" value="F:actin binding"/>
    <property type="evidence" value="ECO:0007669"/>
    <property type="project" value="UniProtKB-KW"/>
</dbReference>
<dbReference type="Proteomes" id="UP000314982">
    <property type="component" value="Unassembled WGS sequence"/>
</dbReference>
<sequence length="224" mass="25327">VPIGARVKVTNTGHQLLEYSIRVMHPTSVEGVDDMIRLGDLNEAGLLRNLLVRHRQGVIYTYTGSVLVAVNPYQELPLYTADQVRLYHGRRLGELPPHVFAIADTCYFNMRRHNLDQCCIISGESGAGKTENTKLVLQFLAAVSGQHSWIEQQILEANPILEAFGNAKTIRNDNSSRFGKYVEIFFNKNGVIEGARLEQYLLEKSRVCHQVGQQRQYLLITCRT</sequence>
<evidence type="ECO:0000256" key="5">
    <source>
        <dbReference type="PROSITE-ProRule" id="PRU00782"/>
    </source>
</evidence>
<keyword evidence="1 5" id="KW-0547">Nucleotide-binding</keyword>
<dbReference type="PANTHER" id="PTHR22692">
    <property type="entry name" value="MYOSIN VII, XV"/>
    <property type="match status" value="1"/>
</dbReference>
<dbReference type="GO" id="GO:0016459">
    <property type="term" value="C:myosin complex"/>
    <property type="evidence" value="ECO:0007669"/>
    <property type="project" value="UniProtKB-KW"/>
</dbReference>
<dbReference type="STRING" id="62062.ENSHHUP00000035450"/>